<evidence type="ECO:0000256" key="1">
    <source>
        <dbReference type="SAM" id="SignalP"/>
    </source>
</evidence>
<sequence length="101" mass="11007">MKLLFTFTVLAIFAMACAQEPVQIESDADNQPEIIEVQQDDAVPRFKRQFGYGQFGGYSGYGRGYGYPYGGYGGGYGGGFGRPRTVIIKKVIVRGGSPFYG</sequence>
<feature type="chain" id="PRO_5037517782" evidence="1">
    <location>
        <begin position="19"/>
        <end position="101"/>
    </location>
</feature>
<evidence type="ECO:0000313" key="2">
    <source>
        <dbReference type="Proteomes" id="UP000887578"/>
    </source>
</evidence>
<evidence type="ECO:0000313" key="3">
    <source>
        <dbReference type="WBParaSite" id="PDA_v2.g916.t1"/>
    </source>
</evidence>
<proteinExistence type="predicted"/>
<dbReference type="PROSITE" id="PS51257">
    <property type="entry name" value="PROKAR_LIPOPROTEIN"/>
    <property type="match status" value="1"/>
</dbReference>
<feature type="signal peptide" evidence="1">
    <location>
        <begin position="1"/>
        <end position="18"/>
    </location>
</feature>
<protein>
    <submittedName>
        <fullName evidence="3">Uncharacterized protein</fullName>
    </submittedName>
</protein>
<keyword evidence="1" id="KW-0732">Signal</keyword>
<dbReference type="Proteomes" id="UP000887578">
    <property type="component" value="Unplaced"/>
</dbReference>
<name>A0A914R3K6_9BILA</name>
<dbReference type="WBParaSite" id="PDA_v2.g916.t1">
    <property type="protein sequence ID" value="PDA_v2.g916.t1"/>
    <property type="gene ID" value="PDA_v2.g916"/>
</dbReference>
<accession>A0A914R3K6</accession>
<keyword evidence="2" id="KW-1185">Reference proteome</keyword>
<organism evidence="2 3">
    <name type="scientific">Panagrolaimus davidi</name>
    <dbReference type="NCBI Taxonomy" id="227884"/>
    <lineage>
        <taxon>Eukaryota</taxon>
        <taxon>Metazoa</taxon>
        <taxon>Ecdysozoa</taxon>
        <taxon>Nematoda</taxon>
        <taxon>Chromadorea</taxon>
        <taxon>Rhabditida</taxon>
        <taxon>Tylenchina</taxon>
        <taxon>Panagrolaimomorpha</taxon>
        <taxon>Panagrolaimoidea</taxon>
        <taxon>Panagrolaimidae</taxon>
        <taxon>Panagrolaimus</taxon>
    </lineage>
</organism>
<dbReference type="AlphaFoldDB" id="A0A914R3K6"/>
<reference evidence="3" key="1">
    <citation type="submission" date="2022-11" db="UniProtKB">
        <authorList>
            <consortium name="WormBaseParasite"/>
        </authorList>
    </citation>
    <scope>IDENTIFICATION</scope>
</reference>